<reference evidence="2" key="1">
    <citation type="submission" date="2022-06" db="EMBL/GenBank/DDBJ databases">
        <title>Genome public.</title>
        <authorList>
            <person name="Sun Q."/>
        </authorList>
    </citation>
    <scope>NUCLEOTIDE SEQUENCE</scope>
    <source>
        <strain evidence="2">CWNU-1</strain>
    </source>
</reference>
<accession>A0ABT0UMQ2</accession>
<organism evidence="2 3">
    <name type="scientific">Streptomyces albipurpureus</name>
    <dbReference type="NCBI Taxonomy" id="2897419"/>
    <lineage>
        <taxon>Bacteria</taxon>
        <taxon>Bacillati</taxon>
        <taxon>Actinomycetota</taxon>
        <taxon>Actinomycetes</taxon>
        <taxon>Kitasatosporales</taxon>
        <taxon>Streptomycetaceae</taxon>
        <taxon>Streptomyces</taxon>
    </lineage>
</organism>
<proteinExistence type="predicted"/>
<evidence type="ECO:0000313" key="2">
    <source>
        <dbReference type="EMBL" id="MCM2389582.1"/>
    </source>
</evidence>
<gene>
    <name evidence="2" type="ORF">NBG84_14995</name>
</gene>
<keyword evidence="1" id="KW-1133">Transmembrane helix</keyword>
<feature type="transmembrane region" description="Helical" evidence="1">
    <location>
        <begin position="27"/>
        <end position="48"/>
    </location>
</feature>
<evidence type="ECO:0000313" key="3">
    <source>
        <dbReference type="Proteomes" id="UP001431429"/>
    </source>
</evidence>
<keyword evidence="1" id="KW-0812">Transmembrane</keyword>
<evidence type="ECO:0000256" key="1">
    <source>
        <dbReference type="SAM" id="Phobius"/>
    </source>
</evidence>
<name>A0ABT0UMQ2_9ACTN</name>
<evidence type="ECO:0008006" key="4">
    <source>
        <dbReference type="Google" id="ProtNLM"/>
    </source>
</evidence>
<comment type="caution">
    <text evidence="2">The sequence shown here is derived from an EMBL/GenBank/DDBJ whole genome shotgun (WGS) entry which is preliminary data.</text>
</comment>
<dbReference type="RefSeq" id="WP_250919924.1">
    <property type="nucleotide sequence ID" value="NZ_JAMQAW010000011.1"/>
</dbReference>
<keyword evidence="1" id="KW-0472">Membrane</keyword>
<dbReference type="EMBL" id="JAMQAW010000011">
    <property type="protein sequence ID" value="MCM2389582.1"/>
    <property type="molecule type" value="Genomic_DNA"/>
</dbReference>
<sequence length="57" mass="5895">MSENSQLARTGSAAGAIIVGGTIVTGWWLLGIAALVVGAGAILIRVGFRRDRTADQR</sequence>
<dbReference type="Proteomes" id="UP001431429">
    <property type="component" value="Unassembled WGS sequence"/>
</dbReference>
<protein>
    <recommendedName>
        <fullName evidence="4">Peptidase</fullName>
    </recommendedName>
</protein>
<keyword evidence="3" id="KW-1185">Reference proteome</keyword>